<dbReference type="Proteomes" id="UP000003959">
    <property type="component" value="Unassembled WGS sequence"/>
</dbReference>
<sequence>MITLPTLPYLWAIGKLREQLLNKTGKQKFNLSKVTALVACAKKLFAQGEPLADG</sequence>
<dbReference type="HOGENOM" id="CLU_3045487_0_0_3"/>
<evidence type="ECO:0000313" key="2">
    <source>
        <dbReference type="Proteomes" id="UP000003959"/>
    </source>
</evidence>
<accession>F4XRK1</accession>
<proteinExistence type="predicted"/>
<organism evidence="1 2">
    <name type="scientific">Moorena producens 3L</name>
    <dbReference type="NCBI Taxonomy" id="489825"/>
    <lineage>
        <taxon>Bacteria</taxon>
        <taxon>Bacillati</taxon>
        <taxon>Cyanobacteriota</taxon>
        <taxon>Cyanophyceae</taxon>
        <taxon>Coleofasciculales</taxon>
        <taxon>Coleofasciculaceae</taxon>
        <taxon>Moorena</taxon>
    </lineage>
</organism>
<gene>
    <name evidence="1" type="ORF">LYNGBM3L_02230</name>
</gene>
<dbReference type="EMBL" id="GL890903">
    <property type="protein sequence ID" value="EGJ32756.1"/>
    <property type="molecule type" value="Genomic_DNA"/>
</dbReference>
<protein>
    <submittedName>
        <fullName evidence="1">Uncharacterized protein</fullName>
    </submittedName>
</protein>
<reference evidence="1 2" key="1">
    <citation type="journal article" date="2011" name="Proc. Natl. Acad. Sci. U.S.A.">
        <title>Genomic insights into the physiology and ecology of the marine filamentous cyanobacterium Lyngbya majuscula.</title>
        <authorList>
            <person name="Jones A.C."/>
            <person name="Monroe E.A."/>
            <person name="Podell S."/>
            <person name="Hess W.R."/>
            <person name="Klages S."/>
            <person name="Esquenazi E."/>
            <person name="Niessen S."/>
            <person name="Hoover H."/>
            <person name="Rothmann M."/>
            <person name="Lasken R.S."/>
            <person name="Yates J.R.III."/>
            <person name="Reinhardt R."/>
            <person name="Kube M."/>
            <person name="Burkart M.D."/>
            <person name="Allen E.E."/>
            <person name="Dorrestein P.C."/>
            <person name="Gerwick W.H."/>
            <person name="Gerwick L."/>
        </authorList>
    </citation>
    <scope>NUCLEOTIDE SEQUENCE [LARGE SCALE GENOMIC DNA]</scope>
    <source>
        <strain evidence="1 2">3L</strain>
    </source>
</reference>
<keyword evidence="2" id="KW-1185">Reference proteome</keyword>
<evidence type="ECO:0000313" key="1">
    <source>
        <dbReference type="EMBL" id="EGJ32756.1"/>
    </source>
</evidence>
<dbReference type="AlphaFoldDB" id="F4XRK1"/>
<name>F4XRK1_9CYAN</name>